<dbReference type="InterPro" id="IPR001638">
    <property type="entry name" value="Solute-binding_3/MltF_N"/>
</dbReference>
<evidence type="ECO:0000256" key="3">
    <source>
        <dbReference type="SAM" id="SignalP"/>
    </source>
</evidence>
<dbReference type="SMART" id="SM00062">
    <property type="entry name" value="PBPb"/>
    <property type="match status" value="1"/>
</dbReference>
<evidence type="ECO:0000313" key="5">
    <source>
        <dbReference type="EMBL" id="QDO83922.1"/>
    </source>
</evidence>
<protein>
    <submittedName>
        <fullName evidence="5">Transporter substrate-binding domain-containing protein</fullName>
    </submittedName>
</protein>
<feature type="chain" id="PRO_5047073431" evidence="3">
    <location>
        <begin position="21"/>
        <end position="251"/>
    </location>
</feature>
<dbReference type="EMBL" id="CP041614">
    <property type="protein sequence ID" value="QDO83922.1"/>
    <property type="molecule type" value="Genomic_DNA"/>
</dbReference>
<evidence type="ECO:0000259" key="4">
    <source>
        <dbReference type="SMART" id="SM00062"/>
    </source>
</evidence>
<evidence type="ECO:0000256" key="1">
    <source>
        <dbReference type="ARBA" id="ARBA00010333"/>
    </source>
</evidence>
<accession>A0ABX5WXT9</accession>
<dbReference type="PANTHER" id="PTHR35936:SF25">
    <property type="entry name" value="ABC TRANSPORTER SUBSTRATE-BINDING PROTEIN"/>
    <property type="match status" value="1"/>
</dbReference>
<proteinExistence type="inferred from homology"/>
<keyword evidence="6" id="KW-1185">Reference proteome</keyword>
<feature type="domain" description="Solute-binding protein family 3/N-terminal" evidence="4">
    <location>
        <begin position="22"/>
        <end position="249"/>
    </location>
</feature>
<feature type="signal peptide" evidence="3">
    <location>
        <begin position="1"/>
        <end position="20"/>
    </location>
</feature>
<dbReference type="PANTHER" id="PTHR35936">
    <property type="entry name" value="MEMBRANE-BOUND LYTIC MUREIN TRANSGLYCOSYLASE F"/>
    <property type="match status" value="1"/>
</dbReference>
<dbReference type="Pfam" id="PF00497">
    <property type="entry name" value="SBP_bac_3"/>
    <property type="match status" value="1"/>
</dbReference>
<evidence type="ECO:0000313" key="6">
    <source>
        <dbReference type="Proteomes" id="UP000315947"/>
    </source>
</evidence>
<sequence>MMNKFTPIIILSLASFLANSATITIRSDEWFPMNAAPGATPAGYMIDFANEIFGAAGHQIEYKTMPWERAVNQVRDGKFDCVIGAYTDDAPDFIFPKESWGTDVSSFYVKADDNWRFNGDDSLKGKKIGIISGYSYGDKMDALIKANPSTYKAATGNDALEKNFKKLNAGRLDIVIESQAVGAAKVSEMGLSANIVSGGEDGNPTPLFIACSPSKASSQEYIDIVEKGTKQLRESGKLQQILSVYGLIDWK</sequence>
<keyword evidence="2 3" id="KW-0732">Signal</keyword>
<name>A0ABX5WXT9_9GAMM</name>
<dbReference type="RefSeq" id="WP_144046288.1">
    <property type="nucleotide sequence ID" value="NZ_CP041614.1"/>
</dbReference>
<dbReference type="Gene3D" id="3.40.190.10">
    <property type="entry name" value="Periplasmic binding protein-like II"/>
    <property type="match status" value="2"/>
</dbReference>
<gene>
    <name evidence="5" type="ORF">FM037_12575</name>
</gene>
<organism evidence="5 6">
    <name type="scientific">Shewanella psychropiezotolerans</name>
    <dbReference type="NCBI Taxonomy" id="2593655"/>
    <lineage>
        <taxon>Bacteria</taxon>
        <taxon>Pseudomonadati</taxon>
        <taxon>Pseudomonadota</taxon>
        <taxon>Gammaproteobacteria</taxon>
        <taxon>Alteromonadales</taxon>
        <taxon>Shewanellaceae</taxon>
        <taxon>Shewanella</taxon>
    </lineage>
</organism>
<evidence type="ECO:0000256" key="2">
    <source>
        <dbReference type="ARBA" id="ARBA00022729"/>
    </source>
</evidence>
<dbReference type="Proteomes" id="UP000315947">
    <property type="component" value="Chromosome"/>
</dbReference>
<reference evidence="5 6" key="1">
    <citation type="submission" date="2019-07" db="EMBL/GenBank/DDBJ databases">
        <title>Shewanella sp. YLB-06 whole genomic sequence.</title>
        <authorList>
            <person name="Yu L."/>
        </authorList>
    </citation>
    <scope>NUCLEOTIDE SEQUENCE [LARGE SCALE GENOMIC DNA]</scope>
    <source>
        <strain evidence="5 6">YLB-06</strain>
    </source>
</reference>
<dbReference type="SUPFAM" id="SSF53850">
    <property type="entry name" value="Periplasmic binding protein-like II"/>
    <property type="match status" value="1"/>
</dbReference>
<comment type="similarity">
    <text evidence="1">Belongs to the bacterial solute-binding protein 3 family.</text>
</comment>